<reference evidence="3" key="1">
    <citation type="journal article" date="2019" name="Int. J. Syst. Evol. Microbiol.">
        <title>The Global Catalogue of Microorganisms (GCM) 10K type strain sequencing project: providing services to taxonomists for standard genome sequencing and annotation.</title>
        <authorList>
            <consortium name="The Broad Institute Genomics Platform"/>
            <consortium name="The Broad Institute Genome Sequencing Center for Infectious Disease"/>
            <person name="Wu L."/>
            <person name="Ma J."/>
        </authorList>
    </citation>
    <scope>NUCLEOTIDE SEQUENCE [LARGE SCALE GENOMIC DNA]</scope>
    <source>
        <strain evidence="3">JCM 31319</strain>
    </source>
</reference>
<evidence type="ECO:0000313" key="3">
    <source>
        <dbReference type="Proteomes" id="UP001597094"/>
    </source>
</evidence>
<evidence type="ECO:0008006" key="4">
    <source>
        <dbReference type="Google" id="ProtNLM"/>
    </source>
</evidence>
<evidence type="ECO:0000256" key="1">
    <source>
        <dbReference type="SAM" id="Phobius"/>
    </source>
</evidence>
<name>A0ABW3SII4_9BACT</name>
<keyword evidence="1" id="KW-0472">Membrane</keyword>
<dbReference type="RefSeq" id="WP_377521970.1">
    <property type="nucleotide sequence ID" value="NZ_JBHTLD010000002.1"/>
</dbReference>
<protein>
    <recommendedName>
        <fullName evidence="4">YcxB-like protein</fullName>
    </recommendedName>
</protein>
<keyword evidence="3" id="KW-1185">Reference proteome</keyword>
<dbReference type="Proteomes" id="UP001597094">
    <property type="component" value="Unassembled WGS sequence"/>
</dbReference>
<dbReference type="EMBL" id="JBHTLD010000002">
    <property type="protein sequence ID" value="MFD1184633.1"/>
    <property type="molecule type" value="Genomic_DNA"/>
</dbReference>
<keyword evidence="1" id="KW-1133">Transmembrane helix</keyword>
<comment type="caution">
    <text evidence="2">The sequence shown here is derived from an EMBL/GenBank/DDBJ whole genome shotgun (WGS) entry which is preliminary data.</text>
</comment>
<keyword evidence="1" id="KW-0812">Transmembrane</keyword>
<feature type="transmembrane region" description="Helical" evidence="1">
    <location>
        <begin position="68"/>
        <end position="85"/>
    </location>
</feature>
<organism evidence="2 3">
    <name type="scientific">Pontibacter rugosus</name>
    <dbReference type="NCBI Taxonomy" id="1745966"/>
    <lineage>
        <taxon>Bacteria</taxon>
        <taxon>Pseudomonadati</taxon>
        <taxon>Bacteroidota</taxon>
        <taxon>Cytophagia</taxon>
        <taxon>Cytophagales</taxon>
        <taxon>Hymenobacteraceae</taxon>
        <taxon>Pontibacter</taxon>
    </lineage>
</organism>
<gene>
    <name evidence="2" type="ORF">ACFQ2O_00350</name>
</gene>
<proteinExistence type="predicted"/>
<feature type="transmembrane region" description="Helical" evidence="1">
    <location>
        <begin position="45"/>
        <end position="62"/>
    </location>
</feature>
<evidence type="ECO:0000313" key="2">
    <source>
        <dbReference type="EMBL" id="MFD1184633.1"/>
    </source>
</evidence>
<sequence>MQQPNQRGGRRVAQGANPLAIRTKKYQLDKNMYTRIALGQVWRKDWWYALIPLVLFLLPAIFAFSWWWVAAAIVVTILFVLLRSAQVMGVTQMEQGSPLFEKLTYEIDQRQILLKRNEREGMTMTWDMIERVQKKDDAYMLWLQPPTDAQMPGGWKGWLARTFQVPIFIQMPFRIFNGPNDQKLLESIMRRKNLLA</sequence>
<accession>A0ABW3SII4</accession>